<dbReference type="Proteomes" id="UP001163105">
    <property type="component" value="Unassembled WGS sequence"/>
</dbReference>
<proteinExistence type="predicted"/>
<protein>
    <submittedName>
        <fullName evidence="1">Fungal specific transcription factor</fullName>
    </submittedName>
</protein>
<comment type="caution">
    <text evidence="1">The sequence shown here is derived from an EMBL/GenBank/DDBJ whole genome shotgun (WGS) entry which is preliminary data.</text>
</comment>
<sequence length="256" mass="27427">MSMSTCKACDEPLILRVDEDEDEGVNAESQTIPDDVALQCGCHFHWECLMDEASSVALSLKCPSCAAHLPANNAGPSASNQFLEAASSAPILVRYSNEGGVQENLDILPSLTEEAYIQNNPEARPARAFHVMCSEGDVAGIVELLRDVHDEVSDVGSLVRYQDPLAGMKSGLHLAVANGQEEAVWLLLWLSSATPSESFPQPARQVAESMGLGRLSVEADADIRALRDAQGRTAESVAQENLSVWRLLLEAGALSP</sequence>
<name>A0AB34FVG2_9HYPO</name>
<accession>A0AB34FVG2</accession>
<organism evidence="1 2">
    <name type="scientific">Purpureocillium lavendulum</name>
    <dbReference type="NCBI Taxonomy" id="1247861"/>
    <lineage>
        <taxon>Eukaryota</taxon>
        <taxon>Fungi</taxon>
        <taxon>Dikarya</taxon>
        <taxon>Ascomycota</taxon>
        <taxon>Pezizomycotina</taxon>
        <taxon>Sordariomycetes</taxon>
        <taxon>Hypocreomycetidae</taxon>
        <taxon>Hypocreales</taxon>
        <taxon>Ophiocordycipitaceae</taxon>
        <taxon>Purpureocillium</taxon>
    </lineage>
</organism>
<keyword evidence="2" id="KW-1185">Reference proteome</keyword>
<dbReference type="InterPro" id="IPR036770">
    <property type="entry name" value="Ankyrin_rpt-contain_sf"/>
</dbReference>
<evidence type="ECO:0000313" key="2">
    <source>
        <dbReference type="Proteomes" id="UP001163105"/>
    </source>
</evidence>
<dbReference type="AlphaFoldDB" id="A0AB34FVG2"/>
<reference evidence="1" key="1">
    <citation type="submission" date="2023-01" db="EMBL/GenBank/DDBJ databases">
        <title>The growth and conidiation of Purpureocillium lavendulum are regulated by nitrogen source and histone H3K14 acetylation.</title>
        <authorList>
            <person name="Tang P."/>
            <person name="Han J."/>
            <person name="Zhang C."/>
            <person name="Tang P."/>
            <person name="Qi F."/>
            <person name="Zhang K."/>
            <person name="Liang L."/>
        </authorList>
    </citation>
    <scope>NUCLEOTIDE SEQUENCE</scope>
    <source>
        <strain evidence="1">YMF1.00683</strain>
    </source>
</reference>
<gene>
    <name evidence="1" type="ORF">O9K51_04622</name>
</gene>
<evidence type="ECO:0000313" key="1">
    <source>
        <dbReference type="EMBL" id="KAJ6443443.1"/>
    </source>
</evidence>
<dbReference type="Gene3D" id="1.25.40.20">
    <property type="entry name" value="Ankyrin repeat-containing domain"/>
    <property type="match status" value="1"/>
</dbReference>
<dbReference type="EMBL" id="JAQHRD010000003">
    <property type="protein sequence ID" value="KAJ6443443.1"/>
    <property type="molecule type" value="Genomic_DNA"/>
</dbReference>